<dbReference type="AlphaFoldDB" id="A0A9D4D9S4"/>
<reference evidence="1" key="1">
    <citation type="journal article" date="2019" name="bioRxiv">
        <title>The Genome of the Zebra Mussel, Dreissena polymorpha: A Resource for Invasive Species Research.</title>
        <authorList>
            <person name="McCartney M.A."/>
            <person name="Auch B."/>
            <person name="Kono T."/>
            <person name="Mallez S."/>
            <person name="Zhang Y."/>
            <person name="Obille A."/>
            <person name="Becker A."/>
            <person name="Abrahante J.E."/>
            <person name="Garbe J."/>
            <person name="Badalamenti J.P."/>
            <person name="Herman A."/>
            <person name="Mangelson H."/>
            <person name="Liachko I."/>
            <person name="Sullivan S."/>
            <person name="Sone E.D."/>
            <person name="Koren S."/>
            <person name="Silverstein K.A.T."/>
            <person name="Beckman K.B."/>
            <person name="Gohl D.M."/>
        </authorList>
    </citation>
    <scope>NUCLEOTIDE SEQUENCE</scope>
    <source>
        <strain evidence="1">Duluth1</strain>
        <tissue evidence="1">Whole animal</tissue>
    </source>
</reference>
<keyword evidence="2" id="KW-1185">Reference proteome</keyword>
<reference evidence="1" key="2">
    <citation type="submission" date="2020-11" db="EMBL/GenBank/DDBJ databases">
        <authorList>
            <person name="McCartney M.A."/>
            <person name="Auch B."/>
            <person name="Kono T."/>
            <person name="Mallez S."/>
            <person name="Becker A."/>
            <person name="Gohl D.M."/>
            <person name="Silverstein K.A.T."/>
            <person name="Koren S."/>
            <person name="Bechman K.B."/>
            <person name="Herman A."/>
            <person name="Abrahante J.E."/>
            <person name="Garbe J."/>
        </authorList>
    </citation>
    <scope>NUCLEOTIDE SEQUENCE</scope>
    <source>
        <strain evidence="1">Duluth1</strain>
        <tissue evidence="1">Whole animal</tissue>
    </source>
</reference>
<accession>A0A9D4D9S4</accession>
<organism evidence="1 2">
    <name type="scientific">Dreissena polymorpha</name>
    <name type="common">Zebra mussel</name>
    <name type="synonym">Mytilus polymorpha</name>
    <dbReference type="NCBI Taxonomy" id="45954"/>
    <lineage>
        <taxon>Eukaryota</taxon>
        <taxon>Metazoa</taxon>
        <taxon>Spiralia</taxon>
        <taxon>Lophotrochozoa</taxon>
        <taxon>Mollusca</taxon>
        <taxon>Bivalvia</taxon>
        <taxon>Autobranchia</taxon>
        <taxon>Heteroconchia</taxon>
        <taxon>Euheterodonta</taxon>
        <taxon>Imparidentia</taxon>
        <taxon>Neoheterodontei</taxon>
        <taxon>Myida</taxon>
        <taxon>Dreissenoidea</taxon>
        <taxon>Dreissenidae</taxon>
        <taxon>Dreissena</taxon>
    </lineage>
</organism>
<sequence length="84" mass="9601">MRKLSDFGGDLEVGCKTVKVSSLGLKRVMLKIHWVPVYFNTGKLSEIFSKFGKVLRVTDENLVTTVSRLLLGSVVYLLRWRRTN</sequence>
<gene>
    <name evidence="1" type="ORF">DPMN_047930</name>
</gene>
<comment type="caution">
    <text evidence="1">The sequence shown here is derived from an EMBL/GenBank/DDBJ whole genome shotgun (WGS) entry which is preliminary data.</text>
</comment>
<evidence type="ECO:0000313" key="2">
    <source>
        <dbReference type="Proteomes" id="UP000828390"/>
    </source>
</evidence>
<name>A0A9D4D9S4_DREPO</name>
<protein>
    <submittedName>
        <fullName evidence="1">Uncharacterized protein</fullName>
    </submittedName>
</protein>
<dbReference type="EMBL" id="JAIWYP010000011">
    <property type="protein sequence ID" value="KAH3741210.1"/>
    <property type="molecule type" value="Genomic_DNA"/>
</dbReference>
<proteinExistence type="predicted"/>
<evidence type="ECO:0000313" key="1">
    <source>
        <dbReference type="EMBL" id="KAH3741210.1"/>
    </source>
</evidence>
<dbReference type="Proteomes" id="UP000828390">
    <property type="component" value="Unassembled WGS sequence"/>
</dbReference>